<accession>A0AAD6VRL0</accession>
<sequence>MFSLAPIVASLLLVSAALATPMARAACNPSLSGSGLSIANGNLEIGYTSSVAGAPLISQTFSLAPEFIGEASTIDNGGFVLKDVNQDNHAPGLFPTFVDGGALELETLATPEDGKQGWGFVCSTCSDFTTAATPIASGCTIRSGWTGQCLQIGSAAGDLVTLATCTGLGSGPQYFDIYV</sequence>
<keyword evidence="3" id="KW-1185">Reference proteome</keyword>
<reference evidence="2" key="1">
    <citation type="submission" date="2023-03" db="EMBL/GenBank/DDBJ databases">
        <title>Massive genome expansion in bonnet fungi (Mycena s.s.) driven by repeated elements and novel gene families across ecological guilds.</title>
        <authorList>
            <consortium name="Lawrence Berkeley National Laboratory"/>
            <person name="Harder C.B."/>
            <person name="Miyauchi S."/>
            <person name="Viragh M."/>
            <person name="Kuo A."/>
            <person name="Thoen E."/>
            <person name="Andreopoulos B."/>
            <person name="Lu D."/>
            <person name="Skrede I."/>
            <person name="Drula E."/>
            <person name="Henrissat B."/>
            <person name="Morin E."/>
            <person name="Kohler A."/>
            <person name="Barry K."/>
            <person name="LaButti K."/>
            <person name="Morin E."/>
            <person name="Salamov A."/>
            <person name="Lipzen A."/>
            <person name="Mereny Z."/>
            <person name="Hegedus B."/>
            <person name="Baldrian P."/>
            <person name="Stursova M."/>
            <person name="Weitz H."/>
            <person name="Taylor A."/>
            <person name="Grigoriev I.V."/>
            <person name="Nagy L.G."/>
            <person name="Martin F."/>
            <person name="Kauserud H."/>
        </authorList>
    </citation>
    <scope>NUCLEOTIDE SEQUENCE</scope>
    <source>
        <strain evidence="2">9144</strain>
    </source>
</reference>
<keyword evidence="1" id="KW-0732">Signal</keyword>
<dbReference type="AlphaFoldDB" id="A0AAD6VRL0"/>
<dbReference type="EMBL" id="JARJCW010000009">
    <property type="protein sequence ID" value="KAJ7220627.1"/>
    <property type="molecule type" value="Genomic_DNA"/>
</dbReference>
<evidence type="ECO:0000313" key="2">
    <source>
        <dbReference type="EMBL" id="KAJ7220627.1"/>
    </source>
</evidence>
<feature type="chain" id="PRO_5042080648" evidence="1">
    <location>
        <begin position="20"/>
        <end position="179"/>
    </location>
</feature>
<organism evidence="2 3">
    <name type="scientific">Mycena pura</name>
    <dbReference type="NCBI Taxonomy" id="153505"/>
    <lineage>
        <taxon>Eukaryota</taxon>
        <taxon>Fungi</taxon>
        <taxon>Dikarya</taxon>
        <taxon>Basidiomycota</taxon>
        <taxon>Agaricomycotina</taxon>
        <taxon>Agaricomycetes</taxon>
        <taxon>Agaricomycetidae</taxon>
        <taxon>Agaricales</taxon>
        <taxon>Marasmiineae</taxon>
        <taxon>Mycenaceae</taxon>
        <taxon>Mycena</taxon>
    </lineage>
</organism>
<dbReference type="Proteomes" id="UP001219525">
    <property type="component" value="Unassembled WGS sequence"/>
</dbReference>
<feature type="signal peptide" evidence="1">
    <location>
        <begin position="1"/>
        <end position="19"/>
    </location>
</feature>
<proteinExistence type="predicted"/>
<comment type="caution">
    <text evidence="2">The sequence shown here is derived from an EMBL/GenBank/DDBJ whole genome shotgun (WGS) entry which is preliminary data.</text>
</comment>
<evidence type="ECO:0000256" key="1">
    <source>
        <dbReference type="SAM" id="SignalP"/>
    </source>
</evidence>
<protein>
    <submittedName>
        <fullName evidence="2">Uncharacterized protein</fullName>
    </submittedName>
</protein>
<evidence type="ECO:0000313" key="3">
    <source>
        <dbReference type="Proteomes" id="UP001219525"/>
    </source>
</evidence>
<gene>
    <name evidence="2" type="ORF">GGX14DRAFT_540754</name>
</gene>
<name>A0AAD6VRL0_9AGAR</name>